<dbReference type="Proteomes" id="UP000229839">
    <property type="component" value="Unassembled WGS sequence"/>
</dbReference>
<evidence type="ECO:0000313" key="2">
    <source>
        <dbReference type="Proteomes" id="UP000229839"/>
    </source>
</evidence>
<dbReference type="InterPro" id="IPR035093">
    <property type="entry name" value="RelE/ParE_toxin_dom_sf"/>
</dbReference>
<gene>
    <name evidence="1" type="ORF">CER18_06500</name>
</gene>
<dbReference type="Pfam" id="PF05015">
    <property type="entry name" value="HigB-like_toxin"/>
    <property type="match status" value="1"/>
</dbReference>
<reference evidence="1 2" key="1">
    <citation type="submission" date="2017-06" db="EMBL/GenBank/DDBJ databases">
        <title>Draft genome of Bartonella tribocorum strain L103, isolated from a rodent in Laos.</title>
        <authorList>
            <person name="Hadjadj L."/>
            <person name="Jiyipong T."/>
            <person name="Morand S."/>
            <person name="Diene S.M."/>
            <person name="Rolain J.-M."/>
        </authorList>
    </citation>
    <scope>NUCLEOTIDE SEQUENCE [LARGE SCALE GENOMIC DNA]</scope>
    <source>
        <strain evidence="1 2">L103</strain>
    </source>
</reference>
<dbReference type="PANTHER" id="PTHR40266:SF2">
    <property type="entry name" value="TOXIN HIGB-1"/>
    <property type="match status" value="1"/>
</dbReference>
<dbReference type="PANTHER" id="PTHR40266">
    <property type="entry name" value="TOXIN HIGB-1"/>
    <property type="match status" value="1"/>
</dbReference>
<sequence length="92" mass="10847">MIKTFKSKTLAELFRTGNSSKIDKRLVKRIMVRLDRLDSSERPEDMNLPGFNFHSLIGYSPTRYTVHINGPWCITFEFDSCNAYRVDLEQYH</sequence>
<dbReference type="SUPFAM" id="SSF143011">
    <property type="entry name" value="RelE-like"/>
    <property type="match status" value="1"/>
</dbReference>
<dbReference type="Gene3D" id="3.30.2310.20">
    <property type="entry name" value="RelE-like"/>
    <property type="match status" value="1"/>
</dbReference>
<comment type="caution">
    <text evidence="1">The sequence shown here is derived from an EMBL/GenBank/DDBJ whole genome shotgun (WGS) entry which is preliminary data.</text>
</comment>
<dbReference type="OrthoDB" id="9801102at2"/>
<organism evidence="1 2">
    <name type="scientific">Bartonella tribocorum</name>
    <dbReference type="NCBI Taxonomy" id="85701"/>
    <lineage>
        <taxon>Bacteria</taxon>
        <taxon>Pseudomonadati</taxon>
        <taxon>Pseudomonadota</taxon>
        <taxon>Alphaproteobacteria</taxon>
        <taxon>Hyphomicrobiales</taxon>
        <taxon>Bartonellaceae</taxon>
        <taxon>Bartonella</taxon>
    </lineage>
</organism>
<dbReference type="AlphaFoldDB" id="A0A2M6UQV2"/>
<name>A0A2M6UQV2_9HYPH</name>
<dbReference type="EMBL" id="NJGE01000015">
    <property type="protein sequence ID" value="PIT68547.1"/>
    <property type="molecule type" value="Genomic_DNA"/>
</dbReference>
<dbReference type="InterPro" id="IPR007711">
    <property type="entry name" value="HigB-1"/>
</dbReference>
<proteinExistence type="predicted"/>
<accession>A0A2M6UQV2</accession>
<dbReference type="STRING" id="85701.BM1374166_00461"/>
<protein>
    <submittedName>
        <fullName evidence="1">Plasmid maintenance system killer</fullName>
    </submittedName>
</protein>
<dbReference type="RefSeq" id="WP_100129244.1">
    <property type="nucleotide sequence ID" value="NZ_CADDYI010000016.1"/>
</dbReference>
<evidence type="ECO:0000313" key="1">
    <source>
        <dbReference type="EMBL" id="PIT68547.1"/>
    </source>
</evidence>